<dbReference type="SUPFAM" id="SSF56349">
    <property type="entry name" value="DNA breaking-rejoining enzymes"/>
    <property type="match status" value="1"/>
</dbReference>
<evidence type="ECO:0008006" key="3">
    <source>
        <dbReference type="Google" id="ProtNLM"/>
    </source>
</evidence>
<dbReference type="GO" id="GO:0006310">
    <property type="term" value="P:DNA recombination"/>
    <property type="evidence" value="ECO:0007669"/>
    <property type="project" value="UniProtKB-KW"/>
</dbReference>
<dbReference type="EMBL" id="GALX01006966">
    <property type="protein sequence ID" value="JAB61500.1"/>
    <property type="molecule type" value="Transcribed_RNA"/>
</dbReference>
<organism evidence="2">
    <name type="scientific">Anoplophora glabripennis</name>
    <name type="common">Asian longhorn beetle</name>
    <name type="synonym">Anoplophora nobilis</name>
    <dbReference type="NCBI Taxonomy" id="217634"/>
    <lineage>
        <taxon>Eukaryota</taxon>
        <taxon>Metazoa</taxon>
        <taxon>Ecdysozoa</taxon>
        <taxon>Arthropoda</taxon>
        <taxon>Hexapoda</taxon>
        <taxon>Insecta</taxon>
        <taxon>Pterygota</taxon>
        <taxon>Neoptera</taxon>
        <taxon>Endopterygota</taxon>
        <taxon>Coleoptera</taxon>
        <taxon>Polyphaga</taxon>
        <taxon>Cucujiformia</taxon>
        <taxon>Chrysomeloidea</taxon>
        <taxon>Cerambycidae</taxon>
        <taxon>Lamiinae</taxon>
        <taxon>Lamiini</taxon>
        <taxon>Anoplophora</taxon>
    </lineage>
</organism>
<keyword evidence="1" id="KW-0233">DNA recombination</keyword>
<feature type="non-terminal residue" evidence="2">
    <location>
        <position position="122"/>
    </location>
</feature>
<sequence length="122" mass="13482">WPSKIAEYLKLQNPTNYIAHSFRRTSTTLLANRGVDVLGLKRHGGWKSSTVAESYVEDSLQNKLQYADKILHDNDNTSSYNTSESCAEPLPATIASTSLASIANFTLNKNITETEIEKTCTA</sequence>
<dbReference type="AlphaFoldDB" id="V5FV30"/>
<name>V5FV30_ANOGL</name>
<dbReference type="GO" id="GO:0003677">
    <property type="term" value="F:DNA binding"/>
    <property type="evidence" value="ECO:0007669"/>
    <property type="project" value="InterPro"/>
</dbReference>
<accession>V5FV30</accession>
<dbReference type="GO" id="GO:0015074">
    <property type="term" value="P:DNA integration"/>
    <property type="evidence" value="ECO:0007669"/>
    <property type="project" value="InterPro"/>
</dbReference>
<dbReference type="InterPro" id="IPR011010">
    <property type="entry name" value="DNA_brk_join_enz"/>
</dbReference>
<feature type="non-terminal residue" evidence="2">
    <location>
        <position position="1"/>
    </location>
</feature>
<reference evidence="2" key="1">
    <citation type="submission" date="2013-07" db="EMBL/GenBank/DDBJ databases">
        <title>Midgut Transcriptome Profiling of Anoplphora glabripennis, a Lignocellulose Degrading, Wood-Boring Cerambycid.</title>
        <authorList>
            <person name="Scully E.D."/>
            <person name="Hoover K."/>
            <person name="Carlson J.E."/>
            <person name="Tien M."/>
            <person name="Geib S.M."/>
        </authorList>
    </citation>
    <scope>NUCLEOTIDE SEQUENCE</scope>
</reference>
<dbReference type="InterPro" id="IPR013762">
    <property type="entry name" value="Integrase-like_cat_sf"/>
</dbReference>
<evidence type="ECO:0000256" key="1">
    <source>
        <dbReference type="ARBA" id="ARBA00023172"/>
    </source>
</evidence>
<proteinExistence type="predicted"/>
<dbReference type="Gene3D" id="1.10.443.10">
    <property type="entry name" value="Intergrase catalytic core"/>
    <property type="match status" value="1"/>
</dbReference>
<evidence type="ECO:0000313" key="2">
    <source>
        <dbReference type="EMBL" id="JAB61500.1"/>
    </source>
</evidence>
<protein>
    <recommendedName>
        <fullName evidence="3">Tyr recombinase domain-containing protein</fullName>
    </recommendedName>
</protein>